<dbReference type="AlphaFoldDB" id="A0AAE1BMR9"/>
<reference evidence="2" key="1">
    <citation type="submission" date="2023-10" db="EMBL/GenBank/DDBJ databases">
        <title>Genome assemblies of two species of porcelain crab, Petrolisthes cinctipes and Petrolisthes manimaculis (Anomura: Porcellanidae).</title>
        <authorList>
            <person name="Angst P."/>
        </authorList>
    </citation>
    <scope>NUCLEOTIDE SEQUENCE</scope>
    <source>
        <strain evidence="2">PB745_01</strain>
        <tissue evidence="2">Gill</tissue>
    </source>
</reference>
<organism evidence="2 3">
    <name type="scientific">Petrolisthes cinctipes</name>
    <name type="common">Flat porcelain crab</name>
    <dbReference type="NCBI Taxonomy" id="88211"/>
    <lineage>
        <taxon>Eukaryota</taxon>
        <taxon>Metazoa</taxon>
        <taxon>Ecdysozoa</taxon>
        <taxon>Arthropoda</taxon>
        <taxon>Crustacea</taxon>
        <taxon>Multicrustacea</taxon>
        <taxon>Malacostraca</taxon>
        <taxon>Eumalacostraca</taxon>
        <taxon>Eucarida</taxon>
        <taxon>Decapoda</taxon>
        <taxon>Pleocyemata</taxon>
        <taxon>Anomura</taxon>
        <taxon>Galatheoidea</taxon>
        <taxon>Porcellanidae</taxon>
        <taxon>Petrolisthes</taxon>
    </lineage>
</organism>
<name>A0AAE1BMR9_PETCI</name>
<keyword evidence="3" id="KW-1185">Reference proteome</keyword>
<dbReference type="InterPro" id="IPR011049">
    <property type="entry name" value="Serralysin-like_metalloprot_C"/>
</dbReference>
<dbReference type="Proteomes" id="UP001286313">
    <property type="component" value="Unassembled WGS sequence"/>
</dbReference>
<accession>A0AAE1BMR9</accession>
<protein>
    <submittedName>
        <fullName evidence="2">Uncharacterized protein</fullName>
    </submittedName>
</protein>
<dbReference type="Pfam" id="PF21300">
    <property type="entry name" value="LbR_Ice_bind"/>
    <property type="match status" value="1"/>
</dbReference>
<dbReference type="InterPro" id="IPR048518">
    <property type="entry name" value="IBP_b_roll"/>
</dbReference>
<gene>
    <name evidence="2" type="ORF">Pcinc_040003</name>
</gene>
<comment type="caution">
    <text evidence="2">The sequence shown here is derived from an EMBL/GenBank/DDBJ whole genome shotgun (WGS) entry which is preliminary data.</text>
</comment>
<evidence type="ECO:0000256" key="1">
    <source>
        <dbReference type="SAM" id="MobiDB-lite"/>
    </source>
</evidence>
<evidence type="ECO:0000313" key="2">
    <source>
        <dbReference type="EMBL" id="KAK3853460.1"/>
    </source>
</evidence>
<sequence>MIQQRTETQEQTSGAGSRSQGRQVQARDDKMLWDILRWVAIDGDDKMLWDILRWVAIDGDDKMLWDILRWVAIDGDDKMLWDILSWVAIDMKIDGCRWERPLSCNALMMDYEWRQQGEWVSEWVSGREEWVSGREEWVSGREEWVSGMEEWVSGMEEWVSGREEWVCGSEEWVSGSEEWVSGREEWRFEEPSGVIKGIITCTVQLAKHEATKHTVILSSCVKD</sequence>
<evidence type="ECO:0000313" key="3">
    <source>
        <dbReference type="Proteomes" id="UP001286313"/>
    </source>
</evidence>
<dbReference type="EMBL" id="JAWQEG010006956">
    <property type="protein sequence ID" value="KAK3853460.1"/>
    <property type="molecule type" value="Genomic_DNA"/>
</dbReference>
<proteinExistence type="predicted"/>
<dbReference type="Gene3D" id="2.150.10.10">
    <property type="entry name" value="Serralysin-like metalloprotease, C-terminal"/>
    <property type="match status" value="1"/>
</dbReference>
<feature type="region of interest" description="Disordered" evidence="1">
    <location>
        <begin position="1"/>
        <end position="23"/>
    </location>
</feature>